<sequence>MEQHVIDFLKKHGLSDEWGRGLGLVNVPGGPQYNEDTGELLPAGEGYQSEFYLKLNLGTKHFVEASSEKELVAWLKLTEKLFLRS</sequence>
<reference evidence="1" key="1">
    <citation type="journal article" date="2015" name="Nature">
        <title>Complex archaea that bridge the gap between prokaryotes and eukaryotes.</title>
        <authorList>
            <person name="Spang A."/>
            <person name="Saw J.H."/>
            <person name="Jorgensen S.L."/>
            <person name="Zaremba-Niedzwiedzka K."/>
            <person name="Martijn J."/>
            <person name="Lind A.E."/>
            <person name="van Eijk R."/>
            <person name="Schleper C."/>
            <person name="Guy L."/>
            <person name="Ettema T.J."/>
        </authorList>
    </citation>
    <scope>NUCLEOTIDE SEQUENCE</scope>
</reference>
<name>A0A0F9VIN6_9ZZZZ</name>
<accession>A0A0F9VIN6</accession>
<proteinExistence type="predicted"/>
<evidence type="ECO:0000313" key="1">
    <source>
        <dbReference type="EMBL" id="KKN65703.1"/>
    </source>
</evidence>
<dbReference type="AlphaFoldDB" id="A0A0F9VIN6"/>
<dbReference type="EMBL" id="LAZR01000517">
    <property type="protein sequence ID" value="KKN65703.1"/>
    <property type="molecule type" value="Genomic_DNA"/>
</dbReference>
<protein>
    <submittedName>
        <fullName evidence="1">Uncharacterized protein</fullName>
    </submittedName>
</protein>
<organism evidence="1">
    <name type="scientific">marine sediment metagenome</name>
    <dbReference type="NCBI Taxonomy" id="412755"/>
    <lineage>
        <taxon>unclassified sequences</taxon>
        <taxon>metagenomes</taxon>
        <taxon>ecological metagenomes</taxon>
    </lineage>
</organism>
<gene>
    <name evidence="1" type="ORF">LCGC14_0478420</name>
</gene>
<comment type="caution">
    <text evidence="1">The sequence shown here is derived from an EMBL/GenBank/DDBJ whole genome shotgun (WGS) entry which is preliminary data.</text>
</comment>